<reference evidence="1 2" key="1">
    <citation type="submission" date="2019-12" db="EMBL/GenBank/DDBJ databases">
        <title>Whole genome sequences of Lactococcus raffinolactis strains isolated from sewage.</title>
        <authorList>
            <person name="Ybazeta G."/>
            <person name="Ross M."/>
            <person name="Brabant-Kirwan D."/>
            <person name="Saleh M."/>
            <person name="Dillon J.A."/>
            <person name="Splinter K."/>
            <person name="Nokhbeh R."/>
        </authorList>
    </citation>
    <scope>NUCLEOTIDE SEQUENCE [LARGE SCALE GENOMIC DNA]</scope>
    <source>
        <strain evidence="1 2">Lr_19_14</strain>
    </source>
</reference>
<dbReference type="SUPFAM" id="SSF55729">
    <property type="entry name" value="Acyl-CoA N-acyltransferases (Nat)"/>
    <property type="match status" value="1"/>
</dbReference>
<organism evidence="1 2">
    <name type="scientific">Pseudolactococcus raffinolactis</name>
    <dbReference type="NCBI Taxonomy" id="1366"/>
    <lineage>
        <taxon>Bacteria</taxon>
        <taxon>Bacillati</taxon>
        <taxon>Bacillota</taxon>
        <taxon>Bacilli</taxon>
        <taxon>Lactobacillales</taxon>
        <taxon>Streptococcaceae</taxon>
        <taxon>Pseudolactococcus</taxon>
    </lineage>
</organism>
<gene>
    <name evidence="1" type="ORF">GU334_06295</name>
</gene>
<dbReference type="Proteomes" id="UP000501558">
    <property type="component" value="Chromosome"/>
</dbReference>
<keyword evidence="2" id="KW-1185">Reference proteome</keyword>
<dbReference type="Gene3D" id="3.40.630.30">
    <property type="match status" value="1"/>
</dbReference>
<protein>
    <submittedName>
        <fullName evidence="1">GNAT family N-acetyltransferase</fullName>
    </submittedName>
</protein>
<dbReference type="AlphaFoldDB" id="A0A5R9CM41"/>
<dbReference type="EMBL" id="CP047628">
    <property type="protein sequence ID" value="QIW59564.1"/>
    <property type="molecule type" value="Genomic_DNA"/>
</dbReference>
<evidence type="ECO:0000313" key="1">
    <source>
        <dbReference type="EMBL" id="QIW59564.1"/>
    </source>
</evidence>
<dbReference type="GO" id="GO:0016747">
    <property type="term" value="F:acyltransferase activity, transferring groups other than amino-acyl groups"/>
    <property type="evidence" value="ECO:0007669"/>
    <property type="project" value="InterPro"/>
</dbReference>
<name>A0A5R9CM41_9LACT</name>
<proteinExistence type="predicted"/>
<sequence>MDNKTILQIAIHQSAIDLSCQPDDFRSLQNKVVISSENAEARKYLTLPFFCHLVSYGNNIVASVDTSVVDIVDSYINKFEVGHCFETPNLYVLNKALEKHGMQVCFVAEYFLPDLEQLTLLPCDYDLKILKPDELTDLYVTEWENALCEDRKHLDVLAVGAYDQGKLIGLAGCSADCESMWQIGVDVLPDYRKQGIGAALTSALALEIIELGKVPFYCCAWSNLRSVRNAIKSGFSPAWVELTAKSKAFVDQLNQ</sequence>
<evidence type="ECO:0000313" key="2">
    <source>
        <dbReference type="Proteomes" id="UP000501558"/>
    </source>
</evidence>
<dbReference type="Pfam" id="PF00583">
    <property type="entry name" value="Acetyltransf_1"/>
    <property type="match status" value="1"/>
</dbReference>
<dbReference type="PROSITE" id="PS51186">
    <property type="entry name" value="GNAT"/>
    <property type="match status" value="1"/>
</dbReference>
<dbReference type="InterPro" id="IPR016181">
    <property type="entry name" value="Acyl_CoA_acyltransferase"/>
</dbReference>
<dbReference type="CDD" id="cd04301">
    <property type="entry name" value="NAT_SF"/>
    <property type="match status" value="1"/>
</dbReference>
<dbReference type="InterPro" id="IPR000182">
    <property type="entry name" value="GNAT_dom"/>
</dbReference>
<accession>A0A5R9CM41</accession>